<dbReference type="Gene3D" id="3.40.50.1820">
    <property type="entry name" value="alpha/beta hydrolase"/>
    <property type="match status" value="1"/>
</dbReference>
<dbReference type="InterPro" id="IPR050266">
    <property type="entry name" value="AB_hydrolase_sf"/>
</dbReference>
<dbReference type="OrthoDB" id="9773293at2"/>
<organism evidence="3 4">
    <name type="scientific">Desulfosporosinus metallidurans</name>
    <dbReference type="NCBI Taxonomy" id="1888891"/>
    <lineage>
        <taxon>Bacteria</taxon>
        <taxon>Bacillati</taxon>
        <taxon>Bacillota</taxon>
        <taxon>Clostridia</taxon>
        <taxon>Eubacteriales</taxon>
        <taxon>Desulfitobacteriaceae</taxon>
        <taxon>Desulfosporosinus</taxon>
    </lineage>
</organism>
<proteinExistence type="predicted"/>
<dbReference type="PANTHER" id="PTHR43798:SF31">
    <property type="entry name" value="AB HYDROLASE SUPERFAMILY PROTEIN YCLE"/>
    <property type="match status" value="1"/>
</dbReference>
<evidence type="ECO:0000313" key="4">
    <source>
        <dbReference type="Proteomes" id="UP000186102"/>
    </source>
</evidence>
<comment type="caution">
    <text evidence="3">The sequence shown here is derived from an EMBL/GenBank/DDBJ whole genome shotgun (WGS) entry which is preliminary data.</text>
</comment>
<feature type="domain" description="AB hydrolase-1" evidence="2">
    <location>
        <begin position="6"/>
        <end position="256"/>
    </location>
</feature>
<accession>A0A1Q8R337</accession>
<dbReference type="InterPro" id="IPR029058">
    <property type="entry name" value="AB_hydrolase_fold"/>
</dbReference>
<evidence type="ECO:0000313" key="3">
    <source>
        <dbReference type="EMBL" id="OLN34046.1"/>
    </source>
</evidence>
<gene>
    <name evidence="3" type="ORF">DSOL_0224</name>
</gene>
<dbReference type="Proteomes" id="UP000186102">
    <property type="component" value="Unassembled WGS sequence"/>
</dbReference>
<dbReference type="STRING" id="1888891.DSOL_0224"/>
<protein>
    <submittedName>
        <fullName evidence="3">Biotin synthesis protein BioH</fullName>
    </submittedName>
</protein>
<dbReference type="AlphaFoldDB" id="A0A1Q8R337"/>
<dbReference type="PANTHER" id="PTHR43798">
    <property type="entry name" value="MONOACYLGLYCEROL LIPASE"/>
    <property type="match status" value="1"/>
</dbReference>
<dbReference type="InterPro" id="IPR000073">
    <property type="entry name" value="AB_hydrolase_1"/>
</dbReference>
<sequence>MAVQNIVLIHGWAADESIWQETKNYLDHIYRVYTLNLPLAKNQHSYCDAVIELIEQNGLAHVILVGWSMGALVAIQVVHQLPNKVQGLVLVSGTSRFLADSQSGISVLGIENTVKNGNLEQNSLTLIDPYAGGIPAALVIRMKKRLSKNCEQTISDFYKLMFSTQEQVQGLAGGIISADLGRGRTWDIIEAQEGLNFLMEADFRAELKAITCPTLLLHGEQDEICPLEGAMFIKRQIPCAQLVSYPGVGHIPFLTNFEGFQQALKEWLAIYDDK</sequence>
<name>A0A1Q8R337_9FIRM</name>
<dbReference type="GO" id="GO:0016020">
    <property type="term" value="C:membrane"/>
    <property type="evidence" value="ECO:0007669"/>
    <property type="project" value="TreeGrafter"/>
</dbReference>
<dbReference type="Pfam" id="PF00561">
    <property type="entry name" value="Abhydrolase_1"/>
    <property type="match status" value="1"/>
</dbReference>
<dbReference type="SUPFAM" id="SSF53474">
    <property type="entry name" value="alpha/beta-Hydrolases"/>
    <property type="match status" value="1"/>
</dbReference>
<keyword evidence="1" id="KW-0378">Hydrolase</keyword>
<reference evidence="3 4" key="1">
    <citation type="submission" date="2016-09" db="EMBL/GenBank/DDBJ databases">
        <title>Complete genome of Desulfosporosinus sp. OL.</title>
        <authorList>
            <person name="Mardanov A."/>
            <person name="Beletsky A."/>
            <person name="Panova A."/>
            <person name="Karnachuk O."/>
            <person name="Ravin N."/>
        </authorList>
    </citation>
    <scope>NUCLEOTIDE SEQUENCE [LARGE SCALE GENOMIC DNA]</scope>
    <source>
        <strain evidence="3 4">OL</strain>
    </source>
</reference>
<dbReference type="EMBL" id="MLBF01000001">
    <property type="protein sequence ID" value="OLN34046.1"/>
    <property type="molecule type" value="Genomic_DNA"/>
</dbReference>
<keyword evidence="4" id="KW-1185">Reference proteome</keyword>
<dbReference type="RefSeq" id="WP_075363054.1">
    <property type="nucleotide sequence ID" value="NZ_MLBF01000001.1"/>
</dbReference>
<evidence type="ECO:0000259" key="2">
    <source>
        <dbReference type="Pfam" id="PF00561"/>
    </source>
</evidence>
<evidence type="ECO:0000256" key="1">
    <source>
        <dbReference type="ARBA" id="ARBA00022801"/>
    </source>
</evidence>
<dbReference type="GO" id="GO:0016787">
    <property type="term" value="F:hydrolase activity"/>
    <property type="evidence" value="ECO:0007669"/>
    <property type="project" value="UniProtKB-KW"/>
</dbReference>